<dbReference type="GO" id="GO:0046872">
    <property type="term" value="F:metal ion binding"/>
    <property type="evidence" value="ECO:0007669"/>
    <property type="project" value="UniProtKB-KW"/>
</dbReference>
<feature type="binding site" evidence="35">
    <location>
        <position position="177"/>
    </location>
    <ligand>
        <name>Zn(2+)</name>
        <dbReference type="ChEBI" id="CHEBI:29105"/>
    </ligand>
</feature>
<evidence type="ECO:0000256" key="35">
    <source>
        <dbReference type="PROSITE-ProRule" id="PRU00236"/>
    </source>
</evidence>
<proteinExistence type="inferred from homology"/>
<evidence type="ECO:0000256" key="28">
    <source>
        <dbReference type="ARBA" id="ARBA00050163"/>
    </source>
</evidence>
<dbReference type="GO" id="GO:0003723">
    <property type="term" value="F:RNA binding"/>
    <property type="evidence" value="ECO:0007669"/>
    <property type="project" value="UniProtKB-KW"/>
</dbReference>
<keyword evidence="23" id="KW-0539">Nucleus</keyword>
<evidence type="ECO:0000256" key="9">
    <source>
        <dbReference type="ARBA" id="ARBA00022676"/>
    </source>
</evidence>
<evidence type="ECO:0000256" key="27">
    <source>
        <dbReference type="ARBA" id="ARBA00048905"/>
    </source>
</evidence>
<feature type="binding site" evidence="35">
    <location>
        <position position="141"/>
    </location>
    <ligand>
        <name>Zn(2+)</name>
        <dbReference type="ChEBI" id="CHEBI:29105"/>
    </ligand>
</feature>
<evidence type="ECO:0000256" key="32">
    <source>
        <dbReference type="ARBA" id="ARBA00071352"/>
    </source>
</evidence>
<dbReference type="GO" id="GO:0003677">
    <property type="term" value="F:DNA binding"/>
    <property type="evidence" value="ECO:0007669"/>
    <property type="project" value="UniProtKB-KW"/>
</dbReference>
<feature type="active site" description="Proton acceptor" evidence="35">
    <location>
        <position position="133"/>
    </location>
</feature>
<dbReference type="AlphaFoldDB" id="A0AAJ7WTK7"/>
<evidence type="ECO:0000256" key="26">
    <source>
        <dbReference type="ARBA" id="ARBA00048378"/>
    </source>
</evidence>
<evidence type="ECO:0000256" key="10">
    <source>
        <dbReference type="ARBA" id="ARBA00022679"/>
    </source>
</evidence>
<keyword evidence="17" id="KW-0156">Chromatin regulator</keyword>
<dbReference type="PANTHER" id="PTHR11085">
    <property type="entry name" value="NAD-DEPENDENT PROTEIN DEACYLASE SIRTUIN-5, MITOCHONDRIAL-RELATED"/>
    <property type="match status" value="1"/>
</dbReference>
<dbReference type="FunFam" id="3.40.50.1220:FF:000029">
    <property type="entry name" value="NAD-dependent protein deacetylase sirtuin-6 isoform X2"/>
    <property type="match status" value="1"/>
</dbReference>
<comment type="subunit">
    <text evidence="31">Homodimer; binds to nucleosomes and DNA ends as a homodimer. Interacts with RELA; interferes with RELA binding to target DNA. Interacts with SMARCA5; promoting recruitment of SMARCA5/SNF2H to double-strand breaks (DSBs) sites. Interacts with the mTORC2 complex; preventing the ability of SIRT6 to deacetylate FOXO1. Interacts with the CLOCK-BMAL1 complex; recruited by the CLOCK-BMAL1 complex to regulate expression of clock-controlled genes. Interacts with CSNK2A2; preventing CSNK2A2 localization to the nucleus.</text>
</comment>
<evidence type="ECO:0000256" key="15">
    <source>
        <dbReference type="ARBA" id="ARBA00022833"/>
    </source>
</evidence>
<evidence type="ECO:0000256" key="14">
    <source>
        <dbReference type="ARBA" id="ARBA00022824"/>
    </source>
</evidence>
<evidence type="ECO:0000256" key="12">
    <source>
        <dbReference type="ARBA" id="ARBA00022723"/>
    </source>
</evidence>
<dbReference type="InterPro" id="IPR026590">
    <property type="entry name" value="Ssirtuin_cat_dom"/>
</dbReference>
<comment type="similarity">
    <text evidence="25">Belongs to the sirtuin family. Class IV subfamily.</text>
</comment>
<dbReference type="GO" id="GO:0070403">
    <property type="term" value="F:NAD+ binding"/>
    <property type="evidence" value="ECO:0007669"/>
    <property type="project" value="InterPro"/>
</dbReference>
<keyword evidence="13" id="KW-0227">DNA damage</keyword>
<evidence type="ECO:0000256" key="34">
    <source>
        <dbReference type="ARBA" id="ARBA00083163"/>
    </source>
</evidence>
<keyword evidence="22" id="KW-0238">DNA-binding</keyword>
<comment type="subcellular location">
    <subcellularLocation>
        <location evidence="3">Chromosome</location>
        <location evidence="3">Telomere</location>
    </subcellularLocation>
    <subcellularLocation>
        <location evidence="2">Endoplasmic reticulum</location>
    </subcellularLocation>
    <subcellularLocation>
        <location evidence="1">Nucleus</location>
    </subcellularLocation>
</comment>
<dbReference type="GO" id="GO:0046969">
    <property type="term" value="F:histone H3K9 deacetylase activity, NAD-dependent"/>
    <property type="evidence" value="ECO:0007669"/>
    <property type="project" value="TreeGrafter"/>
</dbReference>
<feature type="domain" description="Deacetylase sirtuin-type" evidence="36">
    <location>
        <begin position="27"/>
        <end position="272"/>
    </location>
</feature>
<dbReference type="GO" id="GO:0005634">
    <property type="term" value="C:nucleus"/>
    <property type="evidence" value="ECO:0007669"/>
    <property type="project" value="UniProtKB-SubCell"/>
</dbReference>
<dbReference type="Pfam" id="PF02146">
    <property type="entry name" value="SIR2"/>
    <property type="match status" value="1"/>
</dbReference>
<dbReference type="KEGG" id="pmrn:116941980"/>
<dbReference type="GO" id="GO:0000122">
    <property type="term" value="P:negative regulation of transcription by RNA polymerase II"/>
    <property type="evidence" value="ECO:0007669"/>
    <property type="project" value="TreeGrafter"/>
</dbReference>
<protein>
    <recommendedName>
        <fullName evidence="32">NAD-dependent protein deacylase sirtuin-6</fullName>
        <ecNumber evidence="4">2.3.1.286</ecNumber>
    </recommendedName>
    <alternativeName>
        <fullName evidence="34">NAD-dependent protein deacetylase sirtuin-6</fullName>
    </alternativeName>
    <alternativeName>
        <fullName evidence="33">Protein mono-ADP-ribosyltransferase sirtuin-6</fullName>
    </alternativeName>
</protein>
<keyword evidence="7" id="KW-1017">Isopeptide bond</keyword>
<comment type="catalytic activity">
    <reaction evidence="26">
        <text>N(6)-hexadecanoyl-L-lysyl-[protein] + NAD(+) + H2O = 2''-O-hexadecanoyl-ADP-D-ribose + nicotinamide + L-lysyl-[protein]</text>
        <dbReference type="Rhea" id="RHEA:70563"/>
        <dbReference type="Rhea" id="RHEA-COMP:9752"/>
        <dbReference type="Rhea" id="RHEA-COMP:14175"/>
        <dbReference type="ChEBI" id="CHEBI:15377"/>
        <dbReference type="ChEBI" id="CHEBI:17154"/>
        <dbReference type="ChEBI" id="CHEBI:29969"/>
        <dbReference type="ChEBI" id="CHEBI:57540"/>
        <dbReference type="ChEBI" id="CHEBI:138936"/>
        <dbReference type="ChEBI" id="CHEBI:189673"/>
    </reaction>
    <physiologicalReaction direction="left-to-right" evidence="26">
        <dbReference type="Rhea" id="RHEA:70564"/>
    </physiologicalReaction>
</comment>
<evidence type="ECO:0000256" key="16">
    <source>
        <dbReference type="ARBA" id="ARBA00022843"/>
    </source>
</evidence>
<evidence type="ECO:0000256" key="22">
    <source>
        <dbReference type="ARBA" id="ARBA00023125"/>
    </source>
</evidence>
<dbReference type="FunFam" id="3.40.50.1220:FF:000038">
    <property type="entry name" value="NAD-dependent protein deacetylase sirtuin-6 isoform X2"/>
    <property type="match status" value="1"/>
</dbReference>
<evidence type="ECO:0000256" key="6">
    <source>
        <dbReference type="ARBA" id="ARBA00022473"/>
    </source>
</evidence>
<evidence type="ECO:0000256" key="8">
    <source>
        <dbReference type="ARBA" id="ARBA00022553"/>
    </source>
</evidence>
<keyword evidence="14" id="KW-0256">Endoplasmic reticulum</keyword>
<dbReference type="PROSITE" id="PS50305">
    <property type="entry name" value="SIRTUIN"/>
    <property type="match status" value="1"/>
</dbReference>
<reference evidence="38" key="1">
    <citation type="submission" date="2025-08" db="UniProtKB">
        <authorList>
            <consortium name="RefSeq"/>
        </authorList>
    </citation>
    <scope>IDENTIFICATION</scope>
    <source>
        <tissue evidence="38">Sperm</tissue>
    </source>
</reference>
<dbReference type="Gene3D" id="3.40.50.1220">
    <property type="entry name" value="TPP-binding domain"/>
    <property type="match status" value="1"/>
</dbReference>
<keyword evidence="21" id="KW-0520">NAD</keyword>
<comment type="catalytic activity">
    <reaction evidence="28">
        <text>N(6)-acetyl-L-lysyl-[protein] + NAD(+) + H2O = 2''-O-acetyl-ADP-D-ribose + nicotinamide + L-lysyl-[protein]</text>
        <dbReference type="Rhea" id="RHEA:43636"/>
        <dbReference type="Rhea" id="RHEA-COMP:9752"/>
        <dbReference type="Rhea" id="RHEA-COMP:10731"/>
        <dbReference type="ChEBI" id="CHEBI:15377"/>
        <dbReference type="ChEBI" id="CHEBI:17154"/>
        <dbReference type="ChEBI" id="CHEBI:29969"/>
        <dbReference type="ChEBI" id="CHEBI:57540"/>
        <dbReference type="ChEBI" id="CHEBI:61930"/>
        <dbReference type="ChEBI" id="CHEBI:83767"/>
        <dbReference type="EC" id="2.3.1.286"/>
    </reaction>
    <physiologicalReaction direction="left-to-right" evidence="28">
        <dbReference type="Rhea" id="RHEA:43637"/>
    </physiologicalReaction>
</comment>
<evidence type="ECO:0000256" key="4">
    <source>
        <dbReference type="ARBA" id="ARBA00012928"/>
    </source>
</evidence>
<dbReference type="GO" id="GO:0016757">
    <property type="term" value="F:glycosyltransferase activity"/>
    <property type="evidence" value="ECO:0007669"/>
    <property type="project" value="UniProtKB-KW"/>
</dbReference>
<evidence type="ECO:0000256" key="3">
    <source>
        <dbReference type="ARBA" id="ARBA00004574"/>
    </source>
</evidence>
<evidence type="ECO:0000313" key="38">
    <source>
        <dbReference type="RefSeq" id="XP_032809317.1"/>
    </source>
</evidence>
<evidence type="ECO:0000256" key="5">
    <source>
        <dbReference type="ARBA" id="ARBA00022454"/>
    </source>
</evidence>
<evidence type="ECO:0000256" key="11">
    <source>
        <dbReference type="ARBA" id="ARBA00022695"/>
    </source>
</evidence>
<keyword evidence="15 35" id="KW-0862">Zinc</keyword>
<dbReference type="InterPro" id="IPR050134">
    <property type="entry name" value="NAD-dep_sirtuin_deacylases"/>
</dbReference>
<keyword evidence="10" id="KW-0808">Transferase</keyword>
<keyword evidence="19" id="KW-0779">Telomere</keyword>
<evidence type="ECO:0000256" key="7">
    <source>
        <dbReference type="ARBA" id="ARBA00022499"/>
    </source>
</evidence>
<evidence type="ECO:0000256" key="30">
    <source>
        <dbReference type="ARBA" id="ARBA00051286"/>
    </source>
</evidence>
<keyword evidence="18" id="KW-0694">RNA-binding</keyword>
<keyword evidence="9" id="KW-0328">Glycosyltransferase</keyword>
<dbReference type="PANTHER" id="PTHR11085:SF12">
    <property type="entry name" value="NAD-DEPENDENT PROTEIN DEACYLASE SIRTUIN-6"/>
    <property type="match status" value="1"/>
</dbReference>
<evidence type="ECO:0000256" key="19">
    <source>
        <dbReference type="ARBA" id="ARBA00022895"/>
    </source>
</evidence>
<keyword evidence="5" id="KW-0158">Chromosome</keyword>
<evidence type="ECO:0000256" key="1">
    <source>
        <dbReference type="ARBA" id="ARBA00004123"/>
    </source>
</evidence>
<keyword evidence="24" id="KW-0012">Acyltransferase</keyword>
<dbReference type="GO" id="GO:0000781">
    <property type="term" value="C:chromosome, telomeric region"/>
    <property type="evidence" value="ECO:0007669"/>
    <property type="project" value="UniProtKB-SubCell"/>
</dbReference>
<keyword evidence="20" id="KW-0007">Acetylation</keyword>
<dbReference type="GO" id="GO:0003714">
    <property type="term" value="F:transcription corepressor activity"/>
    <property type="evidence" value="ECO:0007669"/>
    <property type="project" value="TreeGrafter"/>
</dbReference>
<dbReference type="GeneID" id="116941980"/>
<dbReference type="InterPro" id="IPR003000">
    <property type="entry name" value="Sirtuin"/>
</dbReference>
<keyword evidence="6" id="KW-0217">Developmental protein</keyword>
<dbReference type="EC" id="2.3.1.286" evidence="4"/>
<evidence type="ECO:0000256" key="13">
    <source>
        <dbReference type="ARBA" id="ARBA00022763"/>
    </source>
</evidence>
<dbReference type="FunFam" id="2.20.28.200:FF:000001">
    <property type="entry name" value="NAD-dependent protein deacetylase sirtuin-6"/>
    <property type="match status" value="1"/>
</dbReference>
<dbReference type="RefSeq" id="XP_032809317.1">
    <property type="nucleotide sequence ID" value="XM_032953426.1"/>
</dbReference>
<evidence type="ECO:0000256" key="18">
    <source>
        <dbReference type="ARBA" id="ARBA00022884"/>
    </source>
</evidence>
<evidence type="ECO:0000256" key="17">
    <source>
        <dbReference type="ARBA" id="ARBA00022853"/>
    </source>
</evidence>
<dbReference type="GO" id="GO:0016779">
    <property type="term" value="F:nucleotidyltransferase activity"/>
    <property type="evidence" value="ECO:0007669"/>
    <property type="project" value="UniProtKB-KW"/>
</dbReference>
<evidence type="ECO:0000256" key="25">
    <source>
        <dbReference type="ARBA" id="ARBA00038170"/>
    </source>
</evidence>
<evidence type="ECO:0000256" key="21">
    <source>
        <dbReference type="ARBA" id="ARBA00023027"/>
    </source>
</evidence>
<dbReference type="GO" id="GO:0006974">
    <property type="term" value="P:DNA damage response"/>
    <property type="evidence" value="ECO:0007669"/>
    <property type="project" value="UniProtKB-KW"/>
</dbReference>
<name>A0AAJ7WTK7_PETMA</name>
<evidence type="ECO:0000256" key="33">
    <source>
        <dbReference type="ARBA" id="ARBA00076455"/>
    </source>
</evidence>
<comment type="catalytic activity">
    <reaction evidence="30">
        <text>L-lysyl-[protein] + NAD(+) = N(6)-(ADP-D-ribosyl)-L-lysyl-[protein] + nicotinamide + H(+)</text>
        <dbReference type="Rhea" id="RHEA:58220"/>
        <dbReference type="Rhea" id="RHEA-COMP:9752"/>
        <dbReference type="Rhea" id="RHEA-COMP:15088"/>
        <dbReference type="ChEBI" id="CHEBI:15378"/>
        <dbReference type="ChEBI" id="CHEBI:17154"/>
        <dbReference type="ChEBI" id="CHEBI:29969"/>
        <dbReference type="ChEBI" id="CHEBI:57540"/>
        <dbReference type="ChEBI" id="CHEBI:142515"/>
    </reaction>
    <physiologicalReaction direction="left-to-right" evidence="30">
        <dbReference type="Rhea" id="RHEA:58221"/>
    </physiologicalReaction>
</comment>
<organism evidence="37 38">
    <name type="scientific">Petromyzon marinus</name>
    <name type="common">Sea lamprey</name>
    <dbReference type="NCBI Taxonomy" id="7757"/>
    <lineage>
        <taxon>Eukaryota</taxon>
        <taxon>Metazoa</taxon>
        <taxon>Chordata</taxon>
        <taxon>Craniata</taxon>
        <taxon>Vertebrata</taxon>
        <taxon>Cyclostomata</taxon>
        <taxon>Hyperoartia</taxon>
        <taxon>Petromyzontiformes</taxon>
        <taxon>Petromyzontidae</taxon>
        <taxon>Petromyzon</taxon>
    </lineage>
</organism>
<keyword evidence="12 35" id="KW-0479">Metal-binding</keyword>
<comment type="catalytic activity">
    <reaction evidence="27">
        <text>N(6)-tetradecanoyl-L-lysyl-[protein] + NAD(+) + H2O = 2''-O-tetradecanoyl-ADP-D-ribose + nicotinamide + L-lysyl-[protein]</text>
        <dbReference type="Rhea" id="RHEA:70567"/>
        <dbReference type="Rhea" id="RHEA-COMP:9752"/>
        <dbReference type="Rhea" id="RHEA-COMP:15437"/>
        <dbReference type="ChEBI" id="CHEBI:15377"/>
        <dbReference type="ChEBI" id="CHEBI:17154"/>
        <dbReference type="ChEBI" id="CHEBI:29969"/>
        <dbReference type="ChEBI" id="CHEBI:57540"/>
        <dbReference type="ChEBI" id="CHEBI:141129"/>
        <dbReference type="ChEBI" id="CHEBI:189674"/>
    </reaction>
    <physiologicalReaction direction="left-to-right" evidence="27">
        <dbReference type="Rhea" id="RHEA:70568"/>
    </physiologicalReaction>
</comment>
<keyword evidence="11" id="KW-0548">Nucleotidyltransferase</keyword>
<dbReference type="Gene3D" id="2.20.28.200">
    <property type="match status" value="1"/>
</dbReference>
<gene>
    <name evidence="38" type="primary">SIRT6</name>
</gene>
<evidence type="ECO:0000256" key="23">
    <source>
        <dbReference type="ARBA" id="ARBA00023242"/>
    </source>
</evidence>
<evidence type="ECO:0000256" key="31">
    <source>
        <dbReference type="ARBA" id="ARBA00066285"/>
    </source>
</evidence>
<dbReference type="GO" id="GO:0140765">
    <property type="term" value="F:histone H3K56 deacetylase activity, NAD-dependent"/>
    <property type="evidence" value="ECO:0007669"/>
    <property type="project" value="UniProtKB-ARBA"/>
</dbReference>
<dbReference type="InterPro" id="IPR029035">
    <property type="entry name" value="DHS-like_NAD/FAD-binding_dom"/>
</dbReference>
<evidence type="ECO:0000256" key="2">
    <source>
        <dbReference type="ARBA" id="ARBA00004240"/>
    </source>
</evidence>
<accession>A0AAJ7WTK7</accession>
<comment type="catalytic activity">
    <reaction evidence="29">
        <text>L-arginyl-[protein] + NAD(+) = N(omega)-(ADP-D-ribosyl)-L-arginyl-[protein] + nicotinamide + H(+)</text>
        <dbReference type="Rhea" id="RHEA:19149"/>
        <dbReference type="Rhea" id="RHEA-COMP:10532"/>
        <dbReference type="Rhea" id="RHEA-COMP:15087"/>
        <dbReference type="ChEBI" id="CHEBI:15378"/>
        <dbReference type="ChEBI" id="CHEBI:17154"/>
        <dbReference type="ChEBI" id="CHEBI:29965"/>
        <dbReference type="ChEBI" id="CHEBI:57540"/>
        <dbReference type="ChEBI" id="CHEBI:142554"/>
    </reaction>
    <physiologicalReaction direction="left-to-right" evidence="29">
        <dbReference type="Rhea" id="RHEA:19150"/>
    </physiologicalReaction>
</comment>
<sequence length="347" mass="38201">MSINYAAGLSDYPHKGKCGQAEKIDPPEEVDRKVLELADLVRASKYMVIHTGAGVSTAAGIPDFRGPNGVWTMEQKGLTPKFNITFEDARPTATHMAMLGLYREGLLKHLVSQNVDGLHIRSGFPRDKLSELHGNMFIEECERCGKQYVRDHTVGTMGLKYTGKICDVVKARGLRGCRGKLKDTILDWEDSLPERDLTLAEKACRNADLTITLGTTLQIKPSGSLPLLTKRNGGKLVIVNLQPTQLDKQADLRIYGYVDDVVTKLMGHLGVMVPTWDGPTVAESSFSRPHSTATNTKMEATDSAVNCKRERASETVNCAANLKRENHGDFVEAKKKIAKKETNMSTS</sequence>
<dbReference type="Proteomes" id="UP001318040">
    <property type="component" value="Chromosome 13"/>
</dbReference>
<keyword evidence="8" id="KW-0597">Phosphoprotein</keyword>
<evidence type="ECO:0000256" key="29">
    <source>
        <dbReference type="ARBA" id="ARBA00050216"/>
    </source>
</evidence>
<dbReference type="CDD" id="cd01410">
    <property type="entry name" value="SIRT7"/>
    <property type="match status" value="1"/>
</dbReference>
<feature type="binding site" evidence="35">
    <location>
        <position position="166"/>
    </location>
    <ligand>
        <name>Zn(2+)</name>
        <dbReference type="ChEBI" id="CHEBI:29105"/>
    </ligand>
</feature>
<dbReference type="GO" id="GO:0005783">
    <property type="term" value="C:endoplasmic reticulum"/>
    <property type="evidence" value="ECO:0007669"/>
    <property type="project" value="UniProtKB-SubCell"/>
</dbReference>
<evidence type="ECO:0000259" key="36">
    <source>
        <dbReference type="PROSITE" id="PS50305"/>
    </source>
</evidence>
<evidence type="ECO:0000256" key="24">
    <source>
        <dbReference type="ARBA" id="ARBA00023315"/>
    </source>
</evidence>
<keyword evidence="37" id="KW-1185">Reference proteome</keyword>
<evidence type="ECO:0000313" key="37">
    <source>
        <dbReference type="Proteomes" id="UP001318040"/>
    </source>
</evidence>
<feature type="binding site" evidence="35">
    <location>
        <position position="144"/>
    </location>
    <ligand>
        <name>Zn(2+)</name>
        <dbReference type="ChEBI" id="CHEBI:29105"/>
    </ligand>
</feature>
<keyword evidence="16" id="KW-0832">Ubl conjugation</keyword>
<evidence type="ECO:0000256" key="20">
    <source>
        <dbReference type="ARBA" id="ARBA00022990"/>
    </source>
</evidence>
<dbReference type="SUPFAM" id="SSF52467">
    <property type="entry name" value="DHS-like NAD/FAD-binding domain"/>
    <property type="match status" value="1"/>
</dbReference>